<keyword evidence="4" id="KW-1185">Reference proteome</keyword>
<keyword evidence="2" id="KW-0812">Transmembrane</keyword>
<dbReference type="Proteomes" id="UP000603141">
    <property type="component" value="Unassembled WGS sequence"/>
</dbReference>
<evidence type="ECO:0000256" key="2">
    <source>
        <dbReference type="SAM" id="Phobius"/>
    </source>
</evidence>
<protein>
    <submittedName>
        <fullName evidence="3">Uncharacterized protein</fullName>
    </submittedName>
</protein>
<feature type="transmembrane region" description="Helical" evidence="2">
    <location>
        <begin position="181"/>
        <end position="200"/>
    </location>
</feature>
<organism evidence="3 4">
    <name type="scientific">Luteolibacter pohnpeiensis</name>
    <dbReference type="NCBI Taxonomy" id="454153"/>
    <lineage>
        <taxon>Bacteria</taxon>
        <taxon>Pseudomonadati</taxon>
        <taxon>Verrucomicrobiota</taxon>
        <taxon>Verrucomicrobiia</taxon>
        <taxon>Verrucomicrobiales</taxon>
        <taxon>Verrucomicrobiaceae</taxon>
        <taxon>Luteolibacter</taxon>
    </lineage>
</organism>
<name>A0A934VXK6_9BACT</name>
<keyword evidence="2" id="KW-0472">Membrane</keyword>
<feature type="compositionally biased region" description="Low complexity" evidence="1">
    <location>
        <begin position="32"/>
        <end position="61"/>
    </location>
</feature>
<dbReference type="EMBL" id="JAENIJ010000051">
    <property type="protein sequence ID" value="MBK1884465.1"/>
    <property type="molecule type" value="Genomic_DNA"/>
</dbReference>
<dbReference type="AlphaFoldDB" id="A0A934VXK6"/>
<gene>
    <name evidence="3" type="ORF">JIN85_18760</name>
</gene>
<reference evidence="3" key="1">
    <citation type="submission" date="2021-01" db="EMBL/GenBank/DDBJ databases">
        <title>Modified the classification status of verrucomicrobia.</title>
        <authorList>
            <person name="Feng X."/>
        </authorList>
    </citation>
    <scope>NUCLEOTIDE SEQUENCE</scope>
    <source>
        <strain evidence="3">KCTC 22041</strain>
    </source>
</reference>
<feature type="region of interest" description="Disordered" evidence="1">
    <location>
        <begin position="1"/>
        <end position="104"/>
    </location>
</feature>
<sequence>MSPLPQRKKTAEELAKLREGLGIPDAPPPGAPGVARELRNQPANPANAPSPQKPLPQAGSAPLPPPAPAKPVRSLKKSERLPAPTSASSEPRTSLPSYRHSQQDLDELRRREAFTAQSPAIQLQEITAHPALIGVGYALVVGTLISAIMHTHGAILLSCGAIALALSGYMFIKKKRSRHHAGFIAILVIFTLIFSALYYFPQLRNAT</sequence>
<accession>A0A934VXK6</accession>
<dbReference type="RefSeq" id="WP_200273677.1">
    <property type="nucleotide sequence ID" value="NZ_JAENIJ010000051.1"/>
</dbReference>
<proteinExistence type="predicted"/>
<feature type="transmembrane region" description="Helical" evidence="2">
    <location>
        <begin position="131"/>
        <end position="149"/>
    </location>
</feature>
<evidence type="ECO:0000313" key="3">
    <source>
        <dbReference type="EMBL" id="MBK1884465.1"/>
    </source>
</evidence>
<feature type="transmembrane region" description="Helical" evidence="2">
    <location>
        <begin position="155"/>
        <end position="172"/>
    </location>
</feature>
<evidence type="ECO:0000256" key="1">
    <source>
        <dbReference type="SAM" id="MobiDB-lite"/>
    </source>
</evidence>
<feature type="compositionally biased region" description="Basic and acidic residues" evidence="1">
    <location>
        <begin position="9"/>
        <end position="19"/>
    </location>
</feature>
<comment type="caution">
    <text evidence="3">The sequence shown here is derived from an EMBL/GenBank/DDBJ whole genome shotgun (WGS) entry which is preliminary data.</text>
</comment>
<evidence type="ECO:0000313" key="4">
    <source>
        <dbReference type="Proteomes" id="UP000603141"/>
    </source>
</evidence>
<keyword evidence="2" id="KW-1133">Transmembrane helix</keyword>
<feature type="compositionally biased region" description="Polar residues" evidence="1">
    <location>
        <begin position="85"/>
        <end position="100"/>
    </location>
</feature>